<dbReference type="GeneID" id="114248663"/>
<evidence type="ECO:0000313" key="4">
    <source>
        <dbReference type="RefSeq" id="XP_028037767.1"/>
    </source>
</evidence>
<name>A0A6J2K9Z9_BOMMA</name>
<dbReference type="Pfam" id="PF08205">
    <property type="entry name" value="C2-set_2"/>
    <property type="match status" value="1"/>
</dbReference>
<evidence type="ECO:0000313" key="3">
    <source>
        <dbReference type="Proteomes" id="UP000504629"/>
    </source>
</evidence>
<dbReference type="PROSITE" id="PS50835">
    <property type="entry name" value="IG_LIKE"/>
    <property type="match status" value="1"/>
</dbReference>
<dbReference type="SUPFAM" id="SSF48726">
    <property type="entry name" value="Immunoglobulin"/>
    <property type="match status" value="1"/>
</dbReference>
<dbReference type="InterPro" id="IPR013783">
    <property type="entry name" value="Ig-like_fold"/>
</dbReference>
<dbReference type="RefSeq" id="XP_028037767.1">
    <property type="nucleotide sequence ID" value="XM_028181966.1"/>
</dbReference>
<dbReference type="OrthoDB" id="8915289at2759"/>
<dbReference type="InterPro" id="IPR013162">
    <property type="entry name" value="CD80_C2-set"/>
</dbReference>
<organism evidence="3 4">
    <name type="scientific">Bombyx mandarina</name>
    <name type="common">Wild silk moth</name>
    <name type="synonym">Wild silkworm</name>
    <dbReference type="NCBI Taxonomy" id="7092"/>
    <lineage>
        <taxon>Eukaryota</taxon>
        <taxon>Metazoa</taxon>
        <taxon>Ecdysozoa</taxon>
        <taxon>Arthropoda</taxon>
        <taxon>Hexapoda</taxon>
        <taxon>Insecta</taxon>
        <taxon>Pterygota</taxon>
        <taxon>Neoptera</taxon>
        <taxon>Endopterygota</taxon>
        <taxon>Lepidoptera</taxon>
        <taxon>Glossata</taxon>
        <taxon>Ditrysia</taxon>
        <taxon>Bombycoidea</taxon>
        <taxon>Bombycidae</taxon>
        <taxon>Bombycinae</taxon>
        <taxon>Bombyx</taxon>
    </lineage>
</organism>
<reference evidence="4" key="1">
    <citation type="submission" date="2025-08" db="UniProtKB">
        <authorList>
            <consortium name="RefSeq"/>
        </authorList>
    </citation>
    <scope>IDENTIFICATION</scope>
    <source>
        <tissue evidence="4">Silk gland</tissue>
    </source>
</reference>
<dbReference type="InterPro" id="IPR036179">
    <property type="entry name" value="Ig-like_dom_sf"/>
</dbReference>
<proteinExistence type="predicted"/>
<gene>
    <name evidence="4" type="primary">LOC114248663</name>
</gene>
<dbReference type="PANTHER" id="PTHR21261:SF3">
    <property type="entry name" value="BEATEN PATH VII"/>
    <property type="match status" value="1"/>
</dbReference>
<protein>
    <submittedName>
        <fullName evidence="4">Uncharacterized protein LOC114248663</fullName>
    </submittedName>
</protein>
<feature type="domain" description="Ig-like" evidence="2">
    <location>
        <begin position="156"/>
        <end position="194"/>
    </location>
</feature>
<keyword evidence="1" id="KW-1015">Disulfide bond</keyword>
<keyword evidence="3" id="KW-1185">Reference proteome</keyword>
<dbReference type="InterPro" id="IPR007110">
    <property type="entry name" value="Ig-like_dom"/>
</dbReference>
<dbReference type="Proteomes" id="UP000504629">
    <property type="component" value="Unplaced"/>
</dbReference>
<sequence length="372" mass="41696">MVGAYLTTLLETLTVKIKQQVDQAVRPEATASSFMRGHTEVRVELQMERWAARGGSVRLRCVHDVPAHLLDKVVFLRHGTKIFQYIRDRKPPYRNFTTPGAVLNIALATENSIILQNLDFAASGSYSCEVSLDTPIYTKASSGKQLTVFHPQKHHPRIDFPTRYLSSGETLRANCTTAPALPAPHITWFINGKKMDGIVAHSHKFRVPMGERSGRRGLQRTFESNSTPPPLVALTHASHIATRPPGCNHKDNPVDEIGEIKERDETNMLHSTSSRHKIRKPSRRDLYVTISELQLVATGRLEITCVSTIPEFRSIDDKFADVRNDTVIVDVIKPSTYIQPTTNITIAEYNTSGAQRPYSVLYIMCICLLKIA</sequence>
<dbReference type="PANTHER" id="PTHR21261">
    <property type="entry name" value="BEAT PROTEIN"/>
    <property type="match status" value="1"/>
</dbReference>
<evidence type="ECO:0000259" key="2">
    <source>
        <dbReference type="PROSITE" id="PS50835"/>
    </source>
</evidence>
<dbReference type="KEGG" id="bman:114248663"/>
<dbReference type="AlphaFoldDB" id="A0A6J2K9Z9"/>
<evidence type="ECO:0000256" key="1">
    <source>
        <dbReference type="ARBA" id="ARBA00023157"/>
    </source>
</evidence>
<accession>A0A6J2K9Z9</accession>
<dbReference type="Gene3D" id="2.60.40.10">
    <property type="entry name" value="Immunoglobulins"/>
    <property type="match status" value="2"/>
</dbReference>